<proteinExistence type="predicted"/>
<evidence type="ECO:0000313" key="1">
    <source>
        <dbReference type="EMBL" id="KAF8479211.1"/>
    </source>
</evidence>
<dbReference type="EMBL" id="WHVB01000010">
    <property type="protein sequence ID" value="KAF8479211.1"/>
    <property type="molecule type" value="Genomic_DNA"/>
</dbReference>
<dbReference type="OrthoDB" id="3557216at2759"/>
<evidence type="ECO:0000313" key="2">
    <source>
        <dbReference type="Proteomes" id="UP000759537"/>
    </source>
</evidence>
<reference evidence="1" key="2">
    <citation type="journal article" date="2020" name="Nat. Commun.">
        <title>Large-scale genome sequencing of mycorrhizal fungi provides insights into the early evolution of symbiotic traits.</title>
        <authorList>
            <person name="Miyauchi S."/>
            <person name="Kiss E."/>
            <person name="Kuo A."/>
            <person name="Drula E."/>
            <person name="Kohler A."/>
            <person name="Sanchez-Garcia M."/>
            <person name="Morin E."/>
            <person name="Andreopoulos B."/>
            <person name="Barry K.W."/>
            <person name="Bonito G."/>
            <person name="Buee M."/>
            <person name="Carver A."/>
            <person name="Chen C."/>
            <person name="Cichocki N."/>
            <person name="Clum A."/>
            <person name="Culley D."/>
            <person name="Crous P.W."/>
            <person name="Fauchery L."/>
            <person name="Girlanda M."/>
            <person name="Hayes R.D."/>
            <person name="Keri Z."/>
            <person name="LaButti K."/>
            <person name="Lipzen A."/>
            <person name="Lombard V."/>
            <person name="Magnuson J."/>
            <person name="Maillard F."/>
            <person name="Murat C."/>
            <person name="Nolan M."/>
            <person name="Ohm R.A."/>
            <person name="Pangilinan J."/>
            <person name="Pereira M.F."/>
            <person name="Perotto S."/>
            <person name="Peter M."/>
            <person name="Pfister S."/>
            <person name="Riley R."/>
            <person name="Sitrit Y."/>
            <person name="Stielow J.B."/>
            <person name="Szollosi G."/>
            <person name="Zifcakova L."/>
            <person name="Stursova M."/>
            <person name="Spatafora J.W."/>
            <person name="Tedersoo L."/>
            <person name="Vaario L.M."/>
            <person name="Yamada A."/>
            <person name="Yan M."/>
            <person name="Wang P."/>
            <person name="Xu J."/>
            <person name="Bruns T."/>
            <person name="Baldrian P."/>
            <person name="Vilgalys R."/>
            <person name="Dunand C."/>
            <person name="Henrissat B."/>
            <person name="Grigoriev I.V."/>
            <person name="Hibbett D."/>
            <person name="Nagy L.G."/>
            <person name="Martin F.M."/>
        </authorList>
    </citation>
    <scope>NUCLEOTIDE SEQUENCE</scope>
    <source>
        <strain evidence="1">Prilba</strain>
    </source>
</reference>
<dbReference type="Proteomes" id="UP000759537">
    <property type="component" value="Unassembled WGS sequence"/>
</dbReference>
<reference evidence="1" key="1">
    <citation type="submission" date="2019-10" db="EMBL/GenBank/DDBJ databases">
        <authorList>
            <consortium name="DOE Joint Genome Institute"/>
            <person name="Kuo A."/>
            <person name="Miyauchi S."/>
            <person name="Kiss E."/>
            <person name="Drula E."/>
            <person name="Kohler A."/>
            <person name="Sanchez-Garcia M."/>
            <person name="Andreopoulos B."/>
            <person name="Barry K.W."/>
            <person name="Bonito G."/>
            <person name="Buee M."/>
            <person name="Carver A."/>
            <person name="Chen C."/>
            <person name="Cichocki N."/>
            <person name="Clum A."/>
            <person name="Culley D."/>
            <person name="Crous P.W."/>
            <person name="Fauchery L."/>
            <person name="Girlanda M."/>
            <person name="Hayes R."/>
            <person name="Keri Z."/>
            <person name="LaButti K."/>
            <person name="Lipzen A."/>
            <person name="Lombard V."/>
            <person name="Magnuson J."/>
            <person name="Maillard F."/>
            <person name="Morin E."/>
            <person name="Murat C."/>
            <person name="Nolan M."/>
            <person name="Ohm R."/>
            <person name="Pangilinan J."/>
            <person name="Pereira M."/>
            <person name="Perotto S."/>
            <person name="Peter M."/>
            <person name="Riley R."/>
            <person name="Sitrit Y."/>
            <person name="Stielow B."/>
            <person name="Szollosi G."/>
            <person name="Zifcakova L."/>
            <person name="Stursova M."/>
            <person name="Spatafora J.W."/>
            <person name="Tedersoo L."/>
            <person name="Vaario L.-M."/>
            <person name="Yamada A."/>
            <person name="Yan M."/>
            <person name="Wang P."/>
            <person name="Xu J."/>
            <person name="Bruns T."/>
            <person name="Baldrian P."/>
            <person name="Vilgalys R."/>
            <person name="Henrissat B."/>
            <person name="Grigoriev I.V."/>
            <person name="Hibbett D."/>
            <person name="Nagy L.G."/>
            <person name="Martin F.M."/>
        </authorList>
    </citation>
    <scope>NUCLEOTIDE SEQUENCE</scope>
    <source>
        <strain evidence="1">Prilba</strain>
    </source>
</reference>
<name>A0A9P5T8D7_9AGAM</name>
<gene>
    <name evidence="1" type="ORF">DFH94DRAFT_748442</name>
</gene>
<keyword evidence="2" id="KW-1185">Reference proteome</keyword>
<dbReference type="AlphaFoldDB" id="A0A9P5T8D7"/>
<accession>A0A9P5T8D7</accession>
<sequence>MNQITQLFNSSCHSWNNNIMALVDATTGLEIDNFSVTVQNVLDLSAQETMQILQALNQPLTGSVAIRRTRILIAVGVTMQTTTML</sequence>
<protein>
    <submittedName>
        <fullName evidence="1">Uncharacterized protein</fullName>
    </submittedName>
</protein>
<organism evidence="1 2">
    <name type="scientific">Russula ochroleuca</name>
    <dbReference type="NCBI Taxonomy" id="152965"/>
    <lineage>
        <taxon>Eukaryota</taxon>
        <taxon>Fungi</taxon>
        <taxon>Dikarya</taxon>
        <taxon>Basidiomycota</taxon>
        <taxon>Agaricomycotina</taxon>
        <taxon>Agaricomycetes</taxon>
        <taxon>Russulales</taxon>
        <taxon>Russulaceae</taxon>
        <taxon>Russula</taxon>
    </lineage>
</organism>
<comment type="caution">
    <text evidence="1">The sequence shown here is derived from an EMBL/GenBank/DDBJ whole genome shotgun (WGS) entry which is preliminary data.</text>
</comment>